<evidence type="ECO:0000313" key="3">
    <source>
        <dbReference type="EMBL" id="MFC3927984.1"/>
    </source>
</evidence>
<gene>
    <name evidence="3" type="primary">yaaA</name>
    <name evidence="3" type="ORF">ACFORF_05105</name>
</gene>
<dbReference type="PROSITE" id="PS50889">
    <property type="entry name" value="S4"/>
    <property type="match status" value="1"/>
</dbReference>
<evidence type="ECO:0000256" key="2">
    <source>
        <dbReference type="SAM" id="MobiDB-lite"/>
    </source>
</evidence>
<dbReference type="SUPFAM" id="SSF55174">
    <property type="entry name" value="Alpha-L RNA-binding motif"/>
    <property type="match status" value="1"/>
</dbReference>
<dbReference type="CDD" id="cd00165">
    <property type="entry name" value="S4"/>
    <property type="match status" value="1"/>
</dbReference>
<dbReference type="EMBL" id="JBHRZV010000033">
    <property type="protein sequence ID" value="MFC3927984.1"/>
    <property type="molecule type" value="Genomic_DNA"/>
</dbReference>
<feature type="region of interest" description="Disordered" evidence="2">
    <location>
        <begin position="97"/>
        <end position="135"/>
    </location>
</feature>
<dbReference type="InterPro" id="IPR014330">
    <property type="entry name" value="RNA-bd_S4-rel_YaaA"/>
</dbReference>
<dbReference type="Proteomes" id="UP001595807">
    <property type="component" value="Unassembled WGS sequence"/>
</dbReference>
<sequence length="135" mass="15244">MNYTLFTEFITLQALLKELGIIHSGGAIKQFLAEETVLFNGELETRRGKKIRIGDVVELPNQGLTITVLEPSPAERENYEVDKAEKERVAAIVKKMNKERKAASKQNKATPKTTGVYRKQIEKKDTKKPVRFPGT</sequence>
<name>A0ABV8CVJ8_9STRE</name>
<reference evidence="4" key="1">
    <citation type="journal article" date="2019" name="Int. J. Syst. Evol. Microbiol.">
        <title>The Global Catalogue of Microorganisms (GCM) 10K type strain sequencing project: providing services to taxonomists for standard genome sequencing and annotation.</title>
        <authorList>
            <consortium name="The Broad Institute Genomics Platform"/>
            <consortium name="The Broad Institute Genome Sequencing Center for Infectious Disease"/>
            <person name="Wu L."/>
            <person name="Ma J."/>
        </authorList>
    </citation>
    <scope>NUCLEOTIDE SEQUENCE [LARGE SCALE GENOMIC DNA]</scope>
    <source>
        <strain evidence="4">CCUG 67170</strain>
    </source>
</reference>
<dbReference type="InterPro" id="IPR036986">
    <property type="entry name" value="S4_RNA-bd_sf"/>
</dbReference>
<comment type="caution">
    <text evidence="3">The sequence shown here is derived from an EMBL/GenBank/DDBJ whole genome shotgun (WGS) entry which is preliminary data.</text>
</comment>
<feature type="compositionally biased region" description="Basic and acidic residues" evidence="2">
    <location>
        <begin position="119"/>
        <end position="128"/>
    </location>
</feature>
<dbReference type="RefSeq" id="WP_380426120.1">
    <property type="nucleotide sequence ID" value="NZ_JBHRZV010000033.1"/>
</dbReference>
<protein>
    <submittedName>
        <fullName evidence="3">S4 domain-containing protein YaaA</fullName>
    </submittedName>
</protein>
<evidence type="ECO:0000256" key="1">
    <source>
        <dbReference type="PROSITE-ProRule" id="PRU00182"/>
    </source>
</evidence>
<dbReference type="Gene3D" id="3.10.290.10">
    <property type="entry name" value="RNA-binding S4 domain"/>
    <property type="match status" value="1"/>
</dbReference>
<keyword evidence="1" id="KW-0694">RNA-binding</keyword>
<keyword evidence="4" id="KW-1185">Reference proteome</keyword>
<organism evidence="3 4">
    <name type="scientific">Streptococcus caprae</name>
    <dbReference type="NCBI Taxonomy" id="1640501"/>
    <lineage>
        <taxon>Bacteria</taxon>
        <taxon>Bacillati</taxon>
        <taxon>Bacillota</taxon>
        <taxon>Bacilli</taxon>
        <taxon>Lactobacillales</taxon>
        <taxon>Streptococcaceae</taxon>
        <taxon>Streptococcus</taxon>
    </lineage>
</organism>
<evidence type="ECO:0000313" key="4">
    <source>
        <dbReference type="Proteomes" id="UP001595807"/>
    </source>
</evidence>
<dbReference type="NCBIfam" id="TIGR02988">
    <property type="entry name" value="YaaA_near_RecF"/>
    <property type="match status" value="1"/>
</dbReference>
<proteinExistence type="predicted"/>
<accession>A0ABV8CVJ8</accession>
<feature type="compositionally biased region" description="Polar residues" evidence="2">
    <location>
        <begin position="104"/>
        <end position="113"/>
    </location>
</feature>
<dbReference type="Pfam" id="PF13275">
    <property type="entry name" value="S4_2"/>
    <property type="match status" value="1"/>
</dbReference>